<dbReference type="Pfam" id="PF12315">
    <property type="entry name" value="DA1-like"/>
    <property type="match status" value="1"/>
</dbReference>
<dbReference type="Gene3D" id="2.10.110.10">
    <property type="entry name" value="Cysteine Rich Protein"/>
    <property type="match status" value="1"/>
</dbReference>
<dbReference type="InterPro" id="IPR003903">
    <property type="entry name" value="UIM_dom"/>
</dbReference>
<keyword evidence="2 3" id="KW-0862">Zinc</keyword>
<protein>
    <recommendedName>
        <fullName evidence="5">LIM zinc-binding domain-containing protein</fullName>
    </recommendedName>
</protein>
<keyword evidence="3" id="KW-0440">LIM domain</keyword>
<keyword evidence="7" id="KW-1185">Reference proteome</keyword>
<dbReference type="InterPro" id="IPR022087">
    <property type="entry name" value="DA1-like_dom"/>
</dbReference>
<feature type="compositionally biased region" description="Basic and acidic residues" evidence="4">
    <location>
        <begin position="146"/>
        <end position="158"/>
    </location>
</feature>
<name>A0ABC8KBI5_ERUVS</name>
<dbReference type="PROSITE" id="PS50023">
    <property type="entry name" value="LIM_DOMAIN_2"/>
    <property type="match status" value="1"/>
</dbReference>
<evidence type="ECO:0000256" key="4">
    <source>
        <dbReference type="SAM" id="MobiDB-lite"/>
    </source>
</evidence>
<feature type="compositionally biased region" description="Pro residues" evidence="4">
    <location>
        <begin position="115"/>
        <end position="126"/>
    </location>
</feature>
<evidence type="ECO:0000256" key="2">
    <source>
        <dbReference type="ARBA" id="ARBA00022833"/>
    </source>
</evidence>
<evidence type="ECO:0000313" key="7">
    <source>
        <dbReference type="Proteomes" id="UP001642260"/>
    </source>
</evidence>
<dbReference type="InterPro" id="IPR001781">
    <property type="entry name" value="Znf_LIM"/>
</dbReference>
<dbReference type="AlphaFoldDB" id="A0ABC8KBI5"/>
<feature type="compositionally biased region" description="Basic and acidic residues" evidence="4">
    <location>
        <begin position="49"/>
        <end position="71"/>
    </location>
</feature>
<dbReference type="PANTHER" id="PTHR24209:SF28">
    <property type="entry name" value="PROTEIN DA1-RELATED 4-RELATED"/>
    <property type="match status" value="1"/>
</dbReference>
<dbReference type="InterPro" id="IPR045218">
    <property type="entry name" value="DA1-like"/>
</dbReference>
<dbReference type="SMART" id="SM00132">
    <property type="entry name" value="LIM"/>
    <property type="match status" value="1"/>
</dbReference>
<dbReference type="PROSITE" id="PS50330">
    <property type="entry name" value="UIM"/>
    <property type="match status" value="1"/>
</dbReference>
<evidence type="ECO:0000256" key="3">
    <source>
        <dbReference type="PROSITE-ProRule" id="PRU00125"/>
    </source>
</evidence>
<dbReference type="Proteomes" id="UP001642260">
    <property type="component" value="Unassembled WGS sequence"/>
</dbReference>
<evidence type="ECO:0000256" key="1">
    <source>
        <dbReference type="ARBA" id="ARBA00022723"/>
    </source>
</evidence>
<feature type="domain" description="LIM zinc-binding" evidence="5">
    <location>
        <begin position="174"/>
        <end position="248"/>
    </location>
</feature>
<feature type="region of interest" description="Disordered" evidence="4">
    <location>
        <begin position="45"/>
        <end position="165"/>
    </location>
</feature>
<organism evidence="6 7">
    <name type="scientific">Eruca vesicaria subsp. sativa</name>
    <name type="common">Garden rocket</name>
    <name type="synonym">Eruca sativa</name>
    <dbReference type="NCBI Taxonomy" id="29727"/>
    <lineage>
        <taxon>Eukaryota</taxon>
        <taxon>Viridiplantae</taxon>
        <taxon>Streptophyta</taxon>
        <taxon>Embryophyta</taxon>
        <taxon>Tracheophyta</taxon>
        <taxon>Spermatophyta</taxon>
        <taxon>Magnoliopsida</taxon>
        <taxon>eudicotyledons</taxon>
        <taxon>Gunneridae</taxon>
        <taxon>Pentapetalae</taxon>
        <taxon>rosids</taxon>
        <taxon>malvids</taxon>
        <taxon>Brassicales</taxon>
        <taxon>Brassicaceae</taxon>
        <taxon>Brassiceae</taxon>
        <taxon>Eruca</taxon>
    </lineage>
</organism>
<accession>A0ABC8KBI5</accession>
<dbReference type="Pfam" id="PF00412">
    <property type="entry name" value="LIM"/>
    <property type="match status" value="1"/>
</dbReference>
<dbReference type="EMBL" id="CAKOAT010189600">
    <property type="protein sequence ID" value="CAH8354220.1"/>
    <property type="molecule type" value="Genomic_DNA"/>
</dbReference>
<proteinExistence type="predicted"/>
<evidence type="ECO:0000259" key="5">
    <source>
        <dbReference type="PROSITE" id="PS50023"/>
    </source>
</evidence>
<sequence length="533" mass="59778">MGCFSCCKPSTSEDDPFEAETDIVKQVSSYDAHVEEDEQLALVLQVSKQEAEDERRRTRDLEKEHAQEIGERPQNYDNSSSSSLKGKKDGQTSEETDKRKQFEEQVKQQDEQLAVPPPPPPPPPLPLDEHSNISSEALLDEDDEQRESLKEKVQTKPSEDDDGKLVEVIPPPSMSCGGCHFEIDLGGGGSVVDVLGVPWHRECFSCGACHIPFAIDEVQNHVSNLRGKFHKACYDRYCYVCKDKMKMSCNFHHFWEGKYCPSHETDGTSKCFSCERLEPRETNFVMLDDGRWLCLECLDSAVMDTYQVQALHFEIRDFFDGLNMKIHKEFPLLLVERQALYQAEKGENIDNQHGVVTRGICLSEVQIVTSVSKGPEKEPSKQPLGPLATESQTLVSGCPVTAILILYGLPRLLTGSIMAHEMMHAYLRLNGFNNLNNVVEEGLCQVLGHMWLETQRYANVDGDVAAASSSSPSNEGKKGESPEYEKKLVEFCKNQIETDDSPVYGVGFRKVNDMVTNSSLQETLKKILGRSRG</sequence>
<comment type="caution">
    <text evidence="6">The sequence shown here is derived from an EMBL/GenBank/DDBJ whole genome shotgun (WGS) entry which is preliminary data.</text>
</comment>
<gene>
    <name evidence="6" type="ORF">ERUC_LOCUS19975</name>
</gene>
<reference evidence="6 7" key="1">
    <citation type="submission" date="2022-03" db="EMBL/GenBank/DDBJ databases">
        <authorList>
            <person name="Macdonald S."/>
            <person name="Ahmed S."/>
            <person name="Newling K."/>
        </authorList>
    </citation>
    <scope>NUCLEOTIDE SEQUENCE [LARGE SCALE GENOMIC DNA]</scope>
</reference>
<evidence type="ECO:0000313" key="6">
    <source>
        <dbReference type="EMBL" id="CAH8354220.1"/>
    </source>
</evidence>
<dbReference type="PANTHER" id="PTHR24209">
    <property type="entry name" value="PROTEIN DA1-RELATED 2"/>
    <property type="match status" value="1"/>
</dbReference>
<dbReference type="GO" id="GO:0046872">
    <property type="term" value="F:metal ion binding"/>
    <property type="evidence" value="ECO:0007669"/>
    <property type="project" value="UniProtKB-KW"/>
</dbReference>
<feature type="compositionally biased region" description="Basic and acidic residues" evidence="4">
    <location>
        <begin position="86"/>
        <end position="110"/>
    </location>
</feature>
<keyword evidence="1 3" id="KW-0479">Metal-binding</keyword>
<dbReference type="PROSITE" id="PS00478">
    <property type="entry name" value="LIM_DOMAIN_1"/>
    <property type="match status" value="1"/>
</dbReference>